<dbReference type="Pfam" id="PF00644">
    <property type="entry name" value="PARP"/>
    <property type="match status" value="1"/>
</dbReference>
<keyword evidence="7" id="KW-0479">Metal-binding</keyword>
<evidence type="ECO:0000256" key="12">
    <source>
        <dbReference type="ARBA" id="ARBA00023027"/>
    </source>
</evidence>
<dbReference type="Pfam" id="PF02877">
    <property type="entry name" value="PARP_reg"/>
    <property type="match status" value="1"/>
</dbReference>
<dbReference type="PROSITE" id="PS51060">
    <property type="entry name" value="PARP_ALPHA_HD"/>
    <property type="match status" value="1"/>
</dbReference>
<dbReference type="GO" id="GO:0005730">
    <property type="term" value="C:nucleolus"/>
    <property type="evidence" value="ECO:0007669"/>
    <property type="project" value="TreeGrafter"/>
</dbReference>
<evidence type="ECO:0000256" key="7">
    <source>
        <dbReference type="ARBA" id="ARBA00022723"/>
    </source>
</evidence>
<reference evidence="23" key="1">
    <citation type="submission" date="2025-08" db="UniProtKB">
        <authorList>
            <consortium name="RefSeq"/>
        </authorList>
    </citation>
    <scope>IDENTIFICATION</scope>
</reference>
<keyword evidence="6" id="KW-0548">Nucleotidyltransferase</keyword>
<dbReference type="KEGG" id="goe:100903586"/>
<dbReference type="Gene3D" id="2.20.140.10">
    <property type="entry name" value="WGR domain"/>
    <property type="match status" value="1"/>
</dbReference>
<keyword evidence="9" id="KW-0013">ADP-ribosylation</keyword>
<dbReference type="PANTHER" id="PTHR10459:SF60">
    <property type="entry name" value="POLY [ADP-RIBOSE] POLYMERASE 2"/>
    <property type="match status" value="1"/>
</dbReference>
<dbReference type="FunFam" id="3.90.228.10:FF:000002">
    <property type="entry name" value="Poly [ADP-ribose] polymerase"/>
    <property type="match status" value="1"/>
</dbReference>
<evidence type="ECO:0000259" key="21">
    <source>
        <dbReference type="PROSITE" id="PS51977"/>
    </source>
</evidence>
<evidence type="ECO:0000256" key="2">
    <source>
        <dbReference type="ARBA" id="ARBA00000459"/>
    </source>
</evidence>
<dbReference type="GeneID" id="100903586"/>
<dbReference type="GO" id="GO:0070212">
    <property type="term" value="P:protein poly-ADP-ribosylation"/>
    <property type="evidence" value="ECO:0007669"/>
    <property type="project" value="TreeGrafter"/>
</dbReference>
<dbReference type="GO" id="GO:0008270">
    <property type="term" value="F:zinc ion binding"/>
    <property type="evidence" value="ECO:0007669"/>
    <property type="project" value="UniProtKB-KW"/>
</dbReference>
<name>A0AAJ7SJD4_9ACAR</name>
<evidence type="ECO:0000256" key="11">
    <source>
        <dbReference type="ARBA" id="ARBA00022833"/>
    </source>
</evidence>
<keyword evidence="13" id="KW-0238">DNA-binding</keyword>
<dbReference type="GO" id="GO:1990404">
    <property type="term" value="F:NAD+-protein mono-ADP-ribosyltransferase activity"/>
    <property type="evidence" value="ECO:0007669"/>
    <property type="project" value="TreeGrafter"/>
</dbReference>
<evidence type="ECO:0000256" key="6">
    <source>
        <dbReference type="ARBA" id="ARBA00022695"/>
    </source>
</evidence>
<evidence type="ECO:0000256" key="15">
    <source>
        <dbReference type="ARBA" id="ARBA00024347"/>
    </source>
</evidence>
<dbReference type="InterPro" id="IPR012317">
    <property type="entry name" value="Poly(ADP-ribose)pol_cat_dom"/>
</dbReference>
<evidence type="ECO:0000313" key="22">
    <source>
        <dbReference type="Proteomes" id="UP000694867"/>
    </source>
</evidence>
<dbReference type="PROSITE" id="PS51059">
    <property type="entry name" value="PARP_CATALYTIC"/>
    <property type="match status" value="1"/>
</dbReference>
<dbReference type="InterPro" id="IPR036616">
    <property type="entry name" value="Poly(ADP-ribose)pol_reg_dom_sf"/>
</dbReference>
<dbReference type="Gene3D" id="3.90.228.10">
    <property type="match status" value="1"/>
</dbReference>
<dbReference type="SMART" id="SM00773">
    <property type="entry name" value="WGR"/>
    <property type="match status" value="1"/>
</dbReference>
<evidence type="ECO:0000313" key="23">
    <source>
        <dbReference type="RefSeq" id="XP_028968847.1"/>
    </source>
</evidence>
<keyword evidence="22" id="KW-1185">Reference proteome</keyword>
<dbReference type="SUPFAM" id="SSF56399">
    <property type="entry name" value="ADP-ribosylation"/>
    <property type="match status" value="1"/>
</dbReference>
<dbReference type="RefSeq" id="XP_028968847.1">
    <property type="nucleotide sequence ID" value="XM_029113014.1"/>
</dbReference>
<dbReference type="Proteomes" id="UP000694867">
    <property type="component" value="Unplaced"/>
</dbReference>
<organism evidence="22 23">
    <name type="scientific">Galendromus occidentalis</name>
    <name type="common">western predatory mite</name>
    <dbReference type="NCBI Taxonomy" id="34638"/>
    <lineage>
        <taxon>Eukaryota</taxon>
        <taxon>Metazoa</taxon>
        <taxon>Ecdysozoa</taxon>
        <taxon>Arthropoda</taxon>
        <taxon>Chelicerata</taxon>
        <taxon>Arachnida</taxon>
        <taxon>Acari</taxon>
        <taxon>Parasitiformes</taxon>
        <taxon>Mesostigmata</taxon>
        <taxon>Gamasina</taxon>
        <taxon>Phytoseioidea</taxon>
        <taxon>Phytoseiidae</taxon>
        <taxon>Typhlodrominae</taxon>
        <taxon>Galendromus</taxon>
    </lineage>
</organism>
<dbReference type="CDD" id="cd01437">
    <property type="entry name" value="parp_like"/>
    <property type="match status" value="1"/>
</dbReference>
<feature type="domain" description="PARP catalytic" evidence="19">
    <location>
        <begin position="502"/>
        <end position="731"/>
    </location>
</feature>
<dbReference type="SUPFAM" id="SSF142921">
    <property type="entry name" value="WGR domain-like"/>
    <property type="match status" value="1"/>
</dbReference>
<keyword evidence="11" id="KW-0862">Zinc</keyword>
<evidence type="ECO:0000256" key="5">
    <source>
        <dbReference type="ARBA" id="ARBA00022679"/>
    </source>
</evidence>
<dbReference type="InterPro" id="IPR004102">
    <property type="entry name" value="Poly(ADP-ribose)pol_reg_dom"/>
</dbReference>
<evidence type="ECO:0000256" key="8">
    <source>
        <dbReference type="ARBA" id="ARBA00022737"/>
    </source>
</evidence>
<comment type="similarity">
    <text evidence="15">Belongs to the ARTD/PARP family.</text>
</comment>
<dbReference type="GO" id="GO:0003677">
    <property type="term" value="F:DNA binding"/>
    <property type="evidence" value="ECO:0007669"/>
    <property type="project" value="UniProtKB-KW"/>
</dbReference>
<comment type="catalytic activity">
    <reaction evidence="1">
        <text>L-aspartyl-[protein] + NAD(+) = 4-O-(ADP-D-ribosyl)-L-aspartyl-[protein] + nicotinamide</text>
        <dbReference type="Rhea" id="RHEA:54424"/>
        <dbReference type="Rhea" id="RHEA-COMP:9867"/>
        <dbReference type="Rhea" id="RHEA-COMP:13832"/>
        <dbReference type="ChEBI" id="CHEBI:17154"/>
        <dbReference type="ChEBI" id="CHEBI:29961"/>
        <dbReference type="ChEBI" id="CHEBI:57540"/>
        <dbReference type="ChEBI" id="CHEBI:138102"/>
    </reaction>
</comment>
<protein>
    <recommendedName>
        <fullName evidence="17 18">Poly [ADP-ribose] polymerase</fullName>
        <shortName evidence="18">PARP</shortName>
        <ecNumber evidence="18">2.4.2.-</ecNumber>
    </recommendedName>
</protein>
<dbReference type="GO" id="GO:0006302">
    <property type="term" value="P:double-strand break repair"/>
    <property type="evidence" value="ECO:0007669"/>
    <property type="project" value="TreeGrafter"/>
</dbReference>
<dbReference type="FunFam" id="1.20.142.10:FF:000001">
    <property type="entry name" value="Poly [ADP-ribose] polymerase"/>
    <property type="match status" value="1"/>
</dbReference>
<keyword evidence="4 18" id="KW-0328">Glycosyltransferase</keyword>
<dbReference type="PROSITE" id="PS51977">
    <property type="entry name" value="WGR"/>
    <property type="match status" value="1"/>
</dbReference>
<dbReference type="InterPro" id="IPR008893">
    <property type="entry name" value="WGR_domain"/>
</dbReference>
<evidence type="ECO:0000259" key="20">
    <source>
        <dbReference type="PROSITE" id="PS51060"/>
    </source>
</evidence>
<accession>A0AAJ7SJD4</accession>
<keyword evidence="14" id="KW-0539">Nucleus</keyword>
<feature type="domain" description="WGR" evidence="21">
    <location>
        <begin position="247"/>
        <end position="344"/>
    </location>
</feature>
<feature type="domain" description="PARP alpha-helical" evidence="20">
    <location>
        <begin position="376"/>
        <end position="493"/>
    </location>
</feature>
<dbReference type="CDD" id="cd08003">
    <property type="entry name" value="WGR_PARP2_like"/>
    <property type="match status" value="1"/>
</dbReference>
<dbReference type="InterPro" id="IPR036930">
    <property type="entry name" value="WGR_dom_sf"/>
</dbReference>
<keyword evidence="8" id="KW-0677">Repeat</keyword>
<dbReference type="SUPFAM" id="SSF47587">
    <property type="entry name" value="Domain of poly(ADP-ribose) polymerase"/>
    <property type="match status" value="1"/>
</dbReference>
<evidence type="ECO:0000256" key="17">
    <source>
        <dbReference type="ARBA" id="ARBA00071874"/>
    </source>
</evidence>
<dbReference type="GO" id="GO:0016779">
    <property type="term" value="F:nucleotidyltransferase activity"/>
    <property type="evidence" value="ECO:0007669"/>
    <property type="project" value="UniProtKB-KW"/>
</dbReference>
<evidence type="ECO:0000256" key="3">
    <source>
        <dbReference type="ARBA" id="ARBA00004123"/>
    </source>
</evidence>
<comment type="catalytic activity">
    <reaction evidence="2">
        <text>L-glutamyl-[protein] + NAD(+) = 5-O-(ADP-D-ribosyl)-L-glutamyl-[protein] + nicotinamide</text>
        <dbReference type="Rhea" id="RHEA:58224"/>
        <dbReference type="Rhea" id="RHEA-COMP:10208"/>
        <dbReference type="Rhea" id="RHEA-COMP:15089"/>
        <dbReference type="ChEBI" id="CHEBI:17154"/>
        <dbReference type="ChEBI" id="CHEBI:29973"/>
        <dbReference type="ChEBI" id="CHEBI:57540"/>
        <dbReference type="ChEBI" id="CHEBI:142540"/>
    </reaction>
</comment>
<sequence>MEVTQVFRPVSMREWFMIDPVLNRVKNNSSVNGVKAEVAEAVSTAEGHVIWRISGIAQRAEVAVELEDGRKQSQSQVHIGTLRVDPLKLLCVPKRIITRSLVEVAPMSLVVLEKIDDSLEGLVSAEGTVTDLSKFGFGKSEPPTPKKVVVKQEPMENDAAEPESPEDLVEWNDEEDTIAPINIVIKQENSPIGDTRPPPHPPVRRDSRTIKRKLDDVIAQAEKRKKSDTDLEHRALVDIECKELHGTASVYEDNGDVYNIMLNQTNVEFNNNKFFLLQLLKTDSRNQYYVWFRWGRVGKKGRSALWPCGDDLDKAKEIFEKKFLDKTSNEFSERHLFDKVKGKYDMVQIAAHQPDAEVLKEDIGKLANLNKDRHKPCTLPRKLKEFIELICSIKRMEKVLEQLNFDAKRSPLGQLTRAQIVTGFDALKRIEDLISNNIRGSRLTQACNDFYTRIPHDFGMRVPPILRTREEIREKVELLETLTDVKIAVELLKSETPETSLHPIDRHYISLKVKLEHVSPKEMQLIEHYLEKTHAPTHNQYKMTIEAAFRIERTEERKAFRKDLPNRMLLWHGSRLPNWASILSQGLRIAPEEAPSTGYMFGKGVYFADSSSKSANYCFPSVTQNEGVLLLSEVALGRMNELFEADYEASQLPRGRHSVRGIGRMTPKADESVTVPSPHDMKKLLIPCGELVKHEDEEVIRKCTLSYNEFIVYNVNQILMRYALRVKFKFQ</sequence>
<evidence type="ECO:0000256" key="1">
    <source>
        <dbReference type="ARBA" id="ARBA00000438"/>
    </source>
</evidence>
<evidence type="ECO:0000256" key="9">
    <source>
        <dbReference type="ARBA" id="ARBA00022765"/>
    </source>
</evidence>
<keyword evidence="10" id="KW-0863">Zinc-finger</keyword>
<keyword evidence="5 18" id="KW-0808">Transferase</keyword>
<evidence type="ECO:0000256" key="18">
    <source>
        <dbReference type="RuleBase" id="RU362114"/>
    </source>
</evidence>
<dbReference type="GO" id="GO:0003950">
    <property type="term" value="F:NAD+ poly-ADP-ribosyltransferase activity"/>
    <property type="evidence" value="ECO:0007669"/>
    <property type="project" value="UniProtKB-UniRule"/>
</dbReference>
<dbReference type="Gene3D" id="1.20.142.10">
    <property type="entry name" value="Poly(ADP-ribose) polymerase, regulatory domain"/>
    <property type="match status" value="1"/>
</dbReference>
<dbReference type="PANTHER" id="PTHR10459">
    <property type="entry name" value="DNA LIGASE"/>
    <property type="match status" value="1"/>
</dbReference>
<evidence type="ECO:0000256" key="16">
    <source>
        <dbReference type="ARBA" id="ARBA00033987"/>
    </source>
</evidence>
<evidence type="ECO:0000256" key="14">
    <source>
        <dbReference type="ARBA" id="ARBA00023242"/>
    </source>
</evidence>
<dbReference type="FunFam" id="2.20.140.10:FF:000001">
    <property type="entry name" value="Poly [ADP-ribose] polymerase"/>
    <property type="match status" value="1"/>
</dbReference>
<comment type="subcellular location">
    <subcellularLocation>
        <location evidence="3">Nucleus</location>
    </subcellularLocation>
</comment>
<evidence type="ECO:0000256" key="4">
    <source>
        <dbReference type="ARBA" id="ARBA00022676"/>
    </source>
</evidence>
<dbReference type="AlphaFoldDB" id="A0AAJ7SJD4"/>
<dbReference type="Pfam" id="PF05406">
    <property type="entry name" value="WGR"/>
    <property type="match status" value="1"/>
</dbReference>
<dbReference type="InterPro" id="IPR050800">
    <property type="entry name" value="ARTD/PARP"/>
</dbReference>
<keyword evidence="12 18" id="KW-0520">NAD</keyword>
<dbReference type="EC" id="2.4.2.-" evidence="18"/>
<gene>
    <name evidence="23" type="primary">LOC100903586</name>
</gene>
<evidence type="ECO:0000256" key="10">
    <source>
        <dbReference type="ARBA" id="ARBA00022771"/>
    </source>
</evidence>
<comment type="catalytic activity">
    <reaction evidence="16">
        <text>NAD(+) + (ADP-D-ribosyl)n-acceptor = nicotinamide + (ADP-D-ribosyl)n+1-acceptor + H(+).</text>
        <dbReference type="EC" id="2.4.2.30"/>
    </reaction>
</comment>
<evidence type="ECO:0000259" key="19">
    <source>
        <dbReference type="PROSITE" id="PS51059"/>
    </source>
</evidence>
<proteinExistence type="inferred from homology"/>
<evidence type="ECO:0000256" key="13">
    <source>
        <dbReference type="ARBA" id="ARBA00023125"/>
    </source>
</evidence>